<dbReference type="Pfam" id="PF01535">
    <property type="entry name" value="PPR"/>
    <property type="match status" value="4"/>
</dbReference>
<dbReference type="Pfam" id="PF13041">
    <property type="entry name" value="PPR_2"/>
    <property type="match status" value="1"/>
</dbReference>
<feature type="repeat" description="PPR" evidence="2">
    <location>
        <begin position="240"/>
        <end position="274"/>
    </location>
</feature>
<evidence type="ECO:0000256" key="1">
    <source>
        <dbReference type="ARBA" id="ARBA00022737"/>
    </source>
</evidence>
<keyword evidence="4" id="KW-1185">Reference proteome</keyword>
<dbReference type="NCBIfam" id="TIGR00756">
    <property type="entry name" value="PPR"/>
    <property type="match status" value="2"/>
</dbReference>
<dbReference type="GO" id="GO:0009451">
    <property type="term" value="P:RNA modification"/>
    <property type="evidence" value="ECO:0007669"/>
    <property type="project" value="InterPro"/>
</dbReference>
<evidence type="ECO:0000313" key="4">
    <source>
        <dbReference type="Proteomes" id="UP000237000"/>
    </source>
</evidence>
<evidence type="ECO:0000313" key="3">
    <source>
        <dbReference type="EMBL" id="PON59577.1"/>
    </source>
</evidence>
<keyword evidence="1" id="KW-0677">Repeat</keyword>
<dbReference type="OrthoDB" id="185373at2759"/>
<dbReference type="PANTHER" id="PTHR47926:SF500">
    <property type="entry name" value="REPEAT-CONTAINING PROTEIN, PUTATIVE-RELATED"/>
    <property type="match status" value="1"/>
</dbReference>
<accession>A0A2P5CEX5</accession>
<dbReference type="STRING" id="63057.A0A2P5CEX5"/>
<dbReference type="InParanoid" id="A0A2P5CEX5"/>
<gene>
    <name evidence="3" type="ORF">TorRG33x02_287910</name>
</gene>
<comment type="caution">
    <text evidence="3">The sequence shown here is derived from an EMBL/GenBank/DDBJ whole genome shotgun (WGS) entry which is preliminary data.</text>
</comment>
<dbReference type="PROSITE" id="PS51375">
    <property type="entry name" value="PPR"/>
    <property type="match status" value="4"/>
</dbReference>
<dbReference type="GO" id="GO:0003723">
    <property type="term" value="F:RNA binding"/>
    <property type="evidence" value="ECO:0007669"/>
    <property type="project" value="InterPro"/>
</dbReference>
<evidence type="ECO:0000256" key="2">
    <source>
        <dbReference type="PROSITE-ProRule" id="PRU00708"/>
    </source>
</evidence>
<dbReference type="InterPro" id="IPR046960">
    <property type="entry name" value="PPR_At4g14850-like_plant"/>
</dbReference>
<dbReference type="InterPro" id="IPR002885">
    <property type="entry name" value="PPR_rpt"/>
</dbReference>
<feature type="repeat" description="PPR" evidence="2">
    <location>
        <begin position="384"/>
        <end position="416"/>
    </location>
</feature>
<feature type="repeat" description="PPR" evidence="2">
    <location>
        <begin position="275"/>
        <end position="305"/>
    </location>
</feature>
<protein>
    <submittedName>
        <fullName evidence="3">Pentatricopeptide repeat</fullName>
    </submittedName>
</protein>
<proteinExistence type="predicted"/>
<dbReference type="EMBL" id="JXTC01000374">
    <property type="protein sequence ID" value="PON59577.1"/>
    <property type="molecule type" value="Genomic_DNA"/>
</dbReference>
<dbReference type="AlphaFoldDB" id="A0A2P5CEX5"/>
<dbReference type="PANTHER" id="PTHR47926">
    <property type="entry name" value="PENTATRICOPEPTIDE REPEAT-CONTAINING PROTEIN"/>
    <property type="match status" value="1"/>
</dbReference>
<dbReference type="Gene3D" id="1.25.40.10">
    <property type="entry name" value="Tetratricopeptide repeat domain"/>
    <property type="match status" value="3"/>
</dbReference>
<dbReference type="InterPro" id="IPR011990">
    <property type="entry name" value="TPR-like_helical_dom_sf"/>
</dbReference>
<feature type="repeat" description="PPR" evidence="2">
    <location>
        <begin position="349"/>
        <end position="383"/>
    </location>
</feature>
<organism evidence="3 4">
    <name type="scientific">Trema orientale</name>
    <name type="common">Charcoal tree</name>
    <name type="synonym">Celtis orientalis</name>
    <dbReference type="NCBI Taxonomy" id="63057"/>
    <lineage>
        <taxon>Eukaryota</taxon>
        <taxon>Viridiplantae</taxon>
        <taxon>Streptophyta</taxon>
        <taxon>Embryophyta</taxon>
        <taxon>Tracheophyta</taxon>
        <taxon>Spermatophyta</taxon>
        <taxon>Magnoliopsida</taxon>
        <taxon>eudicotyledons</taxon>
        <taxon>Gunneridae</taxon>
        <taxon>Pentapetalae</taxon>
        <taxon>rosids</taxon>
        <taxon>fabids</taxon>
        <taxon>Rosales</taxon>
        <taxon>Cannabaceae</taxon>
        <taxon>Trema</taxon>
    </lineage>
</organism>
<name>A0A2P5CEX5_TREOI</name>
<sequence length="416" mass="47025">MATSITPFVQNSAFAFQQSRTSQSTPNIIYLHFQTIEWCRMTPEAKLSESFSKTRKARIHNYGSFTDTSVTENGVLKNVAVLLYSMDFTNPYECCETYALILKKCRKLGNLELGFQVHAHLIVCGVELCEFLGSQLLELYCELGCVEVASKLFGKMSERNVLSWTSMMDMYCGLGDYKEAVFKACSELKDYQAGKDVYDYMSCIGFEGNASVKRSFIEMFAKCGRTDIARPVFEEIKFKDIVMWNIMVSGYAAKGDFKTAWRYINAIKLDGITPDQVTWNSIIAGYVQNGQLIEAFKYLKELSDSKDNWPNVDELDSDLLVSNSLVDFYAKRWSLKGARQKFDDIKRKDLVSWNAMLFGYAYGGYYKEAIKLLNKMGGLGGKSDIVTWNEVITGCTRAGDGKSARAFLYRMCGTGI</sequence>
<dbReference type="Proteomes" id="UP000237000">
    <property type="component" value="Unassembled WGS sequence"/>
</dbReference>
<reference evidence="4" key="1">
    <citation type="submission" date="2016-06" db="EMBL/GenBank/DDBJ databases">
        <title>Parallel loss of symbiosis genes in relatives of nitrogen-fixing non-legume Parasponia.</title>
        <authorList>
            <person name="Van Velzen R."/>
            <person name="Holmer R."/>
            <person name="Bu F."/>
            <person name="Rutten L."/>
            <person name="Van Zeijl A."/>
            <person name="Liu W."/>
            <person name="Santuari L."/>
            <person name="Cao Q."/>
            <person name="Sharma T."/>
            <person name="Shen D."/>
            <person name="Roswanjaya Y."/>
            <person name="Wardhani T."/>
            <person name="Kalhor M.S."/>
            <person name="Jansen J."/>
            <person name="Van den Hoogen J."/>
            <person name="Gungor B."/>
            <person name="Hartog M."/>
            <person name="Hontelez J."/>
            <person name="Verver J."/>
            <person name="Yang W.-C."/>
            <person name="Schijlen E."/>
            <person name="Repin R."/>
            <person name="Schilthuizen M."/>
            <person name="Schranz E."/>
            <person name="Heidstra R."/>
            <person name="Miyata K."/>
            <person name="Fedorova E."/>
            <person name="Kohlen W."/>
            <person name="Bisseling T."/>
            <person name="Smit S."/>
            <person name="Geurts R."/>
        </authorList>
    </citation>
    <scope>NUCLEOTIDE SEQUENCE [LARGE SCALE GENOMIC DNA]</scope>
    <source>
        <strain evidence="4">cv. RG33-2</strain>
    </source>
</reference>